<reference evidence="2" key="1">
    <citation type="journal article" date="2016" name="Nature">
        <title>Genome evolution in the allotetraploid frog Xenopus laevis.</title>
        <authorList>
            <person name="Session A.M."/>
            <person name="Uno Y."/>
            <person name="Kwon T."/>
            <person name="Chapman J.A."/>
            <person name="Toyoda A."/>
            <person name="Takahashi S."/>
            <person name="Fukui A."/>
            <person name="Hikosaka A."/>
            <person name="Suzuki A."/>
            <person name="Kondo M."/>
            <person name="van Heeringen S.J."/>
            <person name="Quigley I."/>
            <person name="Heinz S."/>
            <person name="Ogino H."/>
            <person name="Ochi H."/>
            <person name="Hellsten U."/>
            <person name="Lyons J.B."/>
            <person name="Simakov O."/>
            <person name="Putnam N."/>
            <person name="Stites J."/>
            <person name="Kuroki Y."/>
            <person name="Tanaka T."/>
            <person name="Michiue T."/>
            <person name="Watanabe M."/>
            <person name="Bogdanovic O."/>
            <person name="Lister R."/>
            <person name="Georgiou G."/>
            <person name="Paranjpe S.S."/>
            <person name="van Kruijsbergen I."/>
            <person name="Shu S."/>
            <person name="Carlson J."/>
            <person name="Kinoshita T."/>
            <person name="Ohta Y."/>
            <person name="Mawaribuchi S."/>
            <person name="Jenkins J."/>
            <person name="Grimwood J."/>
            <person name="Schmutz J."/>
            <person name="Mitros T."/>
            <person name="Mozaffari S.V."/>
            <person name="Suzuki Y."/>
            <person name="Haramoto Y."/>
            <person name="Yamamoto T.S."/>
            <person name="Takagi C."/>
            <person name="Heald R."/>
            <person name="Miller K."/>
            <person name="Haudenschild C."/>
            <person name="Kitzman J."/>
            <person name="Nakayama T."/>
            <person name="Izutsu Y."/>
            <person name="Robert J."/>
            <person name="Fortriede J."/>
            <person name="Burns K."/>
            <person name="Lotay V."/>
            <person name="Karimi K."/>
            <person name="Yasuoka Y."/>
            <person name="Dichmann D.S."/>
            <person name="Flajnik M.F."/>
            <person name="Houston D.W."/>
            <person name="Shendure J."/>
            <person name="DuPasquier L."/>
            <person name="Vize P.D."/>
            <person name="Zorn A.M."/>
            <person name="Ito M."/>
            <person name="Marcotte E.M."/>
            <person name="Wallingford J.B."/>
            <person name="Ito Y."/>
            <person name="Asashima M."/>
            <person name="Ueno N."/>
            <person name="Matsuda Y."/>
            <person name="Veenstra G.J."/>
            <person name="Fujiyama A."/>
            <person name="Harland R.M."/>
            <person name="Taira M."/>
            <person name="Rokhsar D.S."/>
        </authorList>
    </citation>
    <scope>NUCLEOTIDE SEQUENCE [LARGE SCALE GENOMIC DNA]</scope>
    <source>
        <strain evidence="2">J</strain>
    </source>
</reference>
<dbReference type="AlphaFoldDB" id="A0A974H9Y8"/>
<evidence type="ECO:0000313" key="1">
    <source>
        <dbReference type="EMBL" id="OCT70040.1"/>
    </source>
</evidence>
<proteinExistence type="predicted"/>
<sequence length="74" mass="8428">MSKCKGKCKGKTPLSFQGVFVLKCWDYSFINHTMMKSGHTPRLPNPTPCCFFGMKRQQTVWSRGQEYNCLTGSS</sequence>
<protein>
    <submittedName>
        <fullName evidence="1">Uncharacterized protein</fullName>
    </submittedName>
</protein>
<name>A0A974H9Y8_XENLA</name>
<gene>
    <name evidence="1" type="ORF">XELAEV_18036964mg</name>
</gene>
<dbReference type="EMBL" id="CM004479">
    <property type="protein sequence ID" value="OCT70040.1"/>
    <property type="molecule type" value="Genomic_DNA"/>
</dbReference>
<evidence type="ECO:0000313" key="2">
    <source>
        <dbReference type="Proteomes" id="UP000694892"/>
    </source>
</evidence>
<organism evidence="1 2">
    <name type="scientific">Xenopus laevis</name>
    <name type="common">African clawed frog</name>
    <dbReference type="NCBI Taxonomy" id="8355"/>
    <lineage>
        <taxon>Eukaryota</taxon>
        <taxon>Metazoa</taxon>
        <taxon>Chordata</taxon>
        <taxon>Craniata</taxon>
        <taxon>Vertebrata</taxon>
        <taxon>Euteleostomi</taxon>
        <taxon>Amphibia</taxon>
        <taxon>Batrachia</taxon>
        <taxon>Anura</taxon>
        <taxon>Pipoidea</taxon>
        <taxon>Pipidae</taxon>
        <taxon>Xenopodinae</taxon>
        <taxon>Xenopus</taxon>
        <taxon>Xenopus</taxon>
    </lineage>
</organism>
<dbReference type="Proteomes" id="UP000694892">
    <property type="component" value="Chromosome 7S"/>
</dbReference>
<accession>A0A974H9Y8</accession>